<comment type="caution">
    <text evidence="1">The sequence shown here is derived from an EMBL/GenBank/DDBJ whole genome shotgun (WGS) entry which is preliminary data.</text>
</comment>
<dbReference type="EMBL" id="CM023474">
    <property type="protein sequence ID" value="KAH7950242.1"/>
    <property type="molecule type" value="Genomic_DNA"/>
</dbReference>
<gene>
    <name evidence="1" type="ORF">HPB49_021552</name>
</gene>
<reference evidence="1" key="1">
    <citation type="submission" date="2020-05" db="EMBL/GenBank/DDBJ databases">
        <title>Large-scale comparative analyses of tick genomes elucidate their genetic diversity and vector capacities.</title>
        <authorList>
            <person name="Jia N."/>
            <person name="Wang J."/>
            <person name="Shi W."/>
            <person name="Du L."/>
            <person name="Sun Y."/>
            <person name="Zhan W."/>
            <person name="Jiang J."/>
            <person name="Wang Q."/>
            <person name="Zhang B."/>
            <person name="Ji P."/>
            <person name="Sakyi L.B."/>
            <person name="Cui X."/>
            <person name="Yuan T."/>
            <person name="Jiang B."/>
            <person name="Yang W."/>
            <person name="Lam T.T.-Y."/>
            <person name="Chang Q."/>
            <person name="Ding S."/>
            <person name="Wang X."/>
            <person name="Zhu J."/>
            <person name="Ruan X."/>
            <person name="Zhao L."/>
            <person name="Wei J."/>
            <person name="Que T."/>
            <person name="Du C."/>
            <person name="Cheng J."/>
            <person name="Dai P."/>
            <person name="Han X."/>
            <person name="Huang E."/>
            <person name="Gao Y."/>
            <person name="Liu J."/>
            <person name="Shao H."/>
            <person name="Ye R."/>
            <person name="Li L."/>
            <person name="Wei W."/>
            <person name="Wang X."/>
            <person name="Wang C."/>
            <person name="Yang T."/>
            <person name="Huo Q."/>
            <person name="Li W."/>
            <person name="Guo W."/>
            <person name="Chen H."/>
            <person name="Zhou L."/>
            <person name="Ni X."/>
            <person name="Tian J."/>
            <person name="Zhou Y."/>
            <person name="Sheng Y."/>
            <person name="Liu T."/>
            <person name="Pan Y."/>
            <person name="Xia L."/>
            <person name="Li J."/>
            <person name="Zhao F."/>
            <person name="Cao W."/>
        </authorList>
    </citation>
    <scope>NUCLEOTIDE SEQUENCE</scope>
    <source>
        <strain evidence="1">Dsil-2018</strain>
    </source>
</reference>
<organism evidence="1 2">
    <name type="scientific">Dermacentor silvarum</name>
    <name type="common">Tick</name>
    <dbReference type="NCBI Taxonomy" id="543639"/>
    <lineage>
        <taxon>Eukaryota</taxon>
        <taxon>Metazoa</taxon>
        <taxon>Ecdysozoa</taxon>
        <taxon>Arthropoda</taxon>
        <taxon>Chelicerata</taxon>
        <taxon>Arachnida</taxon>
        <taxon>Acari</taxon>
        <taxon>Parasitiformes</taxon>
        <taxon>Ixodida</taxon>
        <taxon>Ixodoidea</taxon>
        <taxon>Ixodidae</taxon>
        <taxon>Rhipicephalinae</taxon>
        <taxon>Dermacentor</taxon>
    </lineage>
</organism>
<protein>
    <submittedName>
        <fullName evidence="1">Uncharacterized protein</fullName>
    </submittedName>
</protein>
<name>A0ACB8CTB4_DERSI</name>
<evidence type="ECO:0000313" key="2">
    <source>
        <dbReference type="Proteomes" id="UP000821865"/>
    </source>
</evidence>
<dbReference type="Proteomes" id="UP000821865">
    <property type="component" value="Chromosome 5"/>
</dbReference>
<sequence>MTTTITTEEATPTIAATAEVTSQSGKTMNRQPLLCTMGTNTYLTSMFPRDGLCDYIFYDSIYKEDISTFDPPDELNSDLRIFVEQRKEYSITAFGISFGFKHASFLTSNLSRNKEPNSPFMVSYFWQHSIYHFGVLDTPTNDVAESSVQVALDLLKLVNDLSELQRTKGHSCFMAFAAVVPNTVWASFYVGAFAKTVWPHIFIGLGHYVNGDNTFTDCCIMPPTVVMRPAQAMVVGSFDMLTSNSTPPVWAISVTMKGRWTVAEAEETPNFLSRCVHDPSAESFGNIAQVCNDPDFERVVNDLQLHSTLTYGDNHSRVFSYDDEYAFREKLCRLKAEHTSIEFGIAVFDLEYEDFSNSCSFANSRGAFSRLKLLRLLIDFFSTKFHDQTDFAACSSLTR</sequence>
<accession>A0ACB8CTB4</accession>
<keyword evidence="2" id="KW-1185">Reference proteome</keyword>
<proteinExistence type="predicted"/>
<evidence type="ECO:0000313" key="1">
    <source>
        <dbReference type="EMBL" id="KAH7950242.1"/>
    </source>
</evidence>